<dbReference type="Proteomes" id="UP000026960">
    <property type="component" value="Chromosome 6"/>
</dbReference>
<feature type="compositionally biased region" description="Low complexity" evidence="1">
    <location>
        <begin position="1"/>
        <end position="19"/>
    </location>
</feature>
<proteinExistence type="predicted"/>
<dbReference type="AlphaFoldDB" id="A0A0D3GGI3"/>
<evidence type="ECO:0000313" key="2">
    <source>
        <dbReference type="EnsemblPlants" id="OBART06G14560.1"/>
    </source>
</evidence>
<reference evidence="2" key="1">
    <citation type="journal article" date="2009" name="Rice">
        <title>De Novo Next Generation Sequencing of Plant Genomes.</title>
        <authorList>
            <person name="Rounsley S."/>
            <person name="Marri P.R."/>
            <person name="Yu Y."/>
            <person name="He R."/>
            <person name="Sisneros N."/>
            <person name="Goicoechea J.L."/>
            <person name="Lee S.J."/>
            <person name="Angelova A."/>
            <person name="Kudrna D."/>
            <person name="Luo M."/>
            <person name="Affourtit J."/>
            <person name="Desany B."/>
            <person name="Knight J."/>
            <person name="Niazi F."/>
            <person name="Egholm M."/>
            <person name="Wing R.A."/>
        </authorList>
    </citation>
    <scope>NUCLEOTIDE SEQUENCE [LARGE SCALE GENOMIC DNA]</scope>
    <source>
        <strain evidence="2">cv. IRGC 105608</strain>
    </source>
</reference>
<evidence type="ECO:0000313" key="3">
    <source>
        <dbReference type="Proteomes" id="UP000026960"/>
    </source>
</evidence>
<dbReference type="Gramene" id="OBART06G14560.1">
    <property type="protein sequence ID" value="OBART06G14560.1"/>
    <property type="gene ID" value="OBART06G14560"/>
</dbReference>
<dbReference type="PaxDb" id="65489-OBART06G14560.1"/>
<keyword evidence="3" id="KW-1185">Reference proteome</keyword>
<accession>A0A0D3GGI3</accession>
<organism evidence="2">
    <name type="scientific">Oryza barthii</name>
    <dbReference type="NCBI Taxonomy" id="65489"/>
    <lineage>
        <taxon>Eukaryota</taxon>
        <taxon>Viridiplantae</taxon>
        <taxon>Streptophyta</taxon>
        <taxon>Embryophyta</taxon>
        <taxon>Tracheophyta</taxon>
        <taxon>Spermatophyta</taxon>
        <taxon>Magnoliopsida</taxon>
        <taxon>Liliopsida</taxon>
        <taxon>Poales</taxon>
        <taxon>Poaceae</taxon>
        <taxon>BOP clade</taxon>
        <taxon>Oryzoideae</taxon>
        <taxon>Oryzeae</taxon>
        <taxon>Oryzinae</taxon>
        <taxon>Oryza</taxon>
    </lineage>
</organism>
<protein>
    <submittedName>
        <fullName evidence="2">Uncharacterized protein</fullName>
    </submittedName>
</protein>
<sequence>MAPSPLAPSTAAISTSTTIQHGGGARIGDGWSRAWRLACGAIRRRDGWAWHSRVTMVQIVPAPRAGSRSWRIDHGCVAHSGVVS</sequence>
<reference evidence="2" key="2">
    <citation type="submission" date="2015-03" db="UniProtKB">
        <authorList>
            <consortium name="EnsemblPlants"/>
        </authorList>
    </citation>
    <scope>IDENTIFICATION</scope>
</reference>
<dbReference type="HOGENOM" id="CLU_175086_0_0_1"/>
<dbReference type="EnsemblPlants" id="OBART06G14560.1">
    <property type="protein sequence ID" value="OBART06G14560.1"/>
    <property type="gene ID" value="OBART06G14560"/>
</dbReference>
<feature type="region of interest" description="Disordered" evidence="1">
    <location>
        <begin position="1"/>
        <end position="23"/>
    </location>
</feature>
<name>A0A0D3GGI3_9ORYZ</name>
<evidence type="ECO:0000256" key="1">
    <source>
        <dbReference type="SAM" id="MobiDB-lite"/>
    </source>
</evidence>